<reference evidence="2" key="1">
    <citation type="submission" date="2024-03" db="EMBL/GenBank/DDBJ databases">
        <title>Diverse circular DNA viruses in blood, oral, and fecal samples of captive lemurs.</title>
        <authorList>
            <person name="Paietta E.N."/>
            <person name="Kraberger S."/>
            <person name="Lund M.C."/>
            <person name="Custer J.M."/>
            <person name="Vargas K.M."/>
            <person name="Ehmke E.E."/>
            <person name="Yoder A.D."/>
            <person name="Varsani A."/>
        </authorList>
    </citation>
    <scope>NUCLEOTIDE SEQUENCE</scope>
    <source>
        <strain evidence="2">Duke_21_70</strain>
        <strain evidence="3">Duke_25FS_97</strain>
    </source>
</reference>
<organism evidence="2">
    <name type="scientific">Dulem virus 188</name>
    <dbReference type="NCBI Taxonomy" id="3145665"/>
    <lineage>
        <taxon>Viruses</taxon>
        <taxon>Monodnaviria</taxon>
        <taxon>Sangervirae</taxon>
        <taxon>Phixviricota</taxon>
        <taxon>Malgrandaviricetes</taxon>
        <taxon>Petitvirales</taxon>
        <taxon>Microviridae</taxon>
        <taxon>Microvirus</taxon>
    </lineage>
</organism>
<dbReference type="EMBL" id="PP511411">
    <property type="protein sequence ID" value="XCD04009.1"/>
    <property type="molecule type" value="Genomic_DNA"/>
</dbReference>
<protein>
    <submittedName>
        <fullName evidence="2">Internal scaffolding protein</fullName>
    </submittedName>
</protein>
<proteinExistence type="predicted"/>
<dbReference type="InterPro" id="IPR014131">
    <property type="entry name" value="Chlamydia_phage_Vp3"/>
</dbReference>
<feature type="compositionally biased region" description="Polar residues" evidence="1">
    <location>
        <begin position="162"/>
        <end position="171"/>
    </location>
</feature>
<evidence type="ECO:0000256" key="1">
    <source>
        <dbReference type="SAM" id="MobiDB-lite"/>
    </source>
</evidence>
<accession>A0AAU8AY69</accession>
<name>A0AAU8AY69_9VIRU</name>
<dbReference type="EMBL" id="PP511668">
    <property type="protein sequence ID" value="XCD06417.1"/>
    <property type="molecule type" value="Genomic_DNA"/>
</dbReference>
<sequence>MNKFRTQFTPHARVNANPGTREKVLYSPKFADDGSMELIEAGRENLYEYIQSHKESVDINVILKRFARGDVGALQRRQAMFGDFMDAPTSYAEALNSMIVAEQYFNSLPLETRAKFDHNFHRFLVSMDSPDFADKLSPAQVVPPSFTEEMREQLGGAEAARINTTPDTPSS</sequence>
<evidence type="ECO:0000313" key="3">
    <source>
        <dbReference type="EMBL" id="XCD06417.1"/>
    </source>
</evidence>
<dbReference type="Pfam" id="PF09675">
    <property type="entry name" value="Chlamy_scaf"/>
    <property type="match status" value="1"/>
</dbReference>
<feature type="region of interest" description="Disordered" evidence="1">
    <location>
        <begin position="152"/>
        <end position="171"/>
    </location>
</feature>
<evidence type="ECO:0000313" key="2">
    <source>
        <dbReference type="EMBL" id="XCD04009.1"/>
    </source>
</evidence>